<name>A0A2W7SY84_9BACT</name>
<protein>
    <submittedName>
        <fullName evidence="1">Uncharacterized protein</fullName>
    </submittedName>
</protein>
<keyword evidence="2" id="KW-1185">Reference proteome</keyword>
<dbReference type="EMBL" id="QKZT01000003">
    <property type="protein sequence ID" value="PZX55772.1"/>
    <property type="molecule type" value="Genomic_DNA"/>
</dbReference>
<organism evidence="1 2">
    <name type="scientific">Algoriphagus chordae</name>
    <dbReference type="NCBI Taxonomy" id="237019"/>
    <lineage>
        <taxon>Bacteria</taxon>
        <taxon>Pseudomonadati</taxon>
        <taxon>Bacteroidota</taxon>
        <taxon>Cytophagia</taxon>
        <taxon>Cytophagales</taxon>
        <taxon>Cyclobacteriaceae</taxon>
        <taxon>Algoriphagus</taxon>
    </lineage>
</organism>
<dbReference type="AlphaFoldDB" id="A0A2W7SY84"/>
<dbReference type="RefSeq" id="WP_111317069.1">
    <property type="nucleotide sequence ID" value="NZ_QKZT01000003.1"/>
</dbReference>
<evidence type="ECO:0000313" key="1">
    <source>
        <dbReference type="EMBL" id="PZX55772.1"/>
    </source>
</evidence>
<sequence>MKPKNPIEQNFIIDRLTDSILNTISGDSFPTEISIVTKADLDNIAPKNGWNFDWESEFKDLKKETYKLTIVNNPTIVQGLLTITIESDHIFIDLLESAPFNVGKNKLYEGVPGNLVAYACKVSFQKGFEGYVAFTAKTVLIDHYEKTLGAYHFKNQRMIIETRSASILVEKYFKTN</sequence>
<reference evidence="1 2" key="1">
    <citation type="submission" date="2018-06" db="EMBL/GenBank/DDBJ databases">
        <title>Genomic Encyclopedia of Archaeal and Bacterial Type Strains, Phase II (KMG-II): from individual species to whole genera.</title>
        <authorList>
            <person name="Goeker M."/>
        </authorList>
    </citation>
    <scope>NUCLEOTIDE SEQUENCE [LARGE SCALE GENOMIC DNA]</scope>
    <source>
        <strain evidence="1 2">DSM 19830</strain>
    </source>
</reference>
<dbReference type="OrthoDB" id="956078at2"/>
<evidence type="ECO:0000313" key="2">
    <source>
        <dbReference type="Proteomes" id="UP000248882"/>
    </source>
</evidence>
<accession>A0A2W7SY84</accession>
<comment type="caution">
    <text evidence="1">The sequence shown here is derived from an EMBL/GenBank/DDBJ whole genome shotgun (WGS) entry which is preliminary data.</text>
</comment>
<gene>
    <name evidence="1" type="ORF">LV85_00997</name>
</gene>
<proteinExistence type="predicted"/>
<dbReference type="Proteomes" id="UP000248882">
    <property type="component" value="Unassembled WGS sequence"/>
</dbReference>